<feature type="binding site" evidence="5">
    <location>
        <position position="181"/>
    </location>
    <ligand>
        <name>S-adenosyl-L-methionine</name>
        <dbReference type="ChEBI" id="CHEBI:59789"/>
    </ligand>
</feature>
<dbReference type="InterPro" id="IPR029063">
    <property type="entry name" value="SAM-dependent_MTases_sf"/>
</dbReference>
<reference evidence="6 7" key="1">
    <citation type="journal article" date="2024" name="Nat. Commun.">
        <title>Phylogenomics reveals the evolutionary origins of lichenization in chlorophyte algae.</title>
        <authorList>
            <person name="Puginier C."/>
            <person name="Libourel C."/>
            <person name="Otte J."/>
            <person name="Skaloud P."/>
            <person name="Haon M."/>
            <person name="Grisel S."/>
            <person name="Petersen M."/>
            <person name="Berrin J.G."/>
            <person name="Delaux P.M."/>
            <person name="Dal Grande F."/>
            <person name="Keller J."/>
        </authorList>
    </citation>
    <scope>NUCLEOTIDE SEQUENCE [LARGE SCALE GENOMIC DNA]</scope>
    <source>
        <strain evidence="6 7">SAG 216-7</strain>
    </source>
</reference>
<dbReference type="PANTHER" id="PTHR43464">
    <property type="entry name" value="METHYLTRANSFERASE"/>
    <property type="match status" value="1"/>
</dbReference>
<comment type="catalytic activity">
    <reaction evidence="5">
        <text>a 3-demethylubiquinone + S-adenosyl-L-methionine = a ubiquinone + S-adenosyl-L-homocysteine</text>
        <dbReference type="Rhea" id="RHEA:81215"/>
        <dbReference type="Rhea" id="RHEA-COMP:9565"/>
        <dbReference type="Rhea" id="RHEA-COMP:19654"/>
        <dbReference type="ChEBI" id="CHEBI:16389"/>
        <dbReference type="ChEBI" id="CHEBI:57856"/>
        <dbReference type="ChEBI" id="CHEBI:59789"/>
        <dbReference type="ChEBI" id="CHEBI:231825"/>
    </reaction>
</comment>
<comment type="subunit">
    <text evidence="5">Component of a multi-subunit COQ enzyme complex.</text>
</comment>
<dbReference type="EC" id="2.1.1.-" evidence="5"/>
<dbReference type="CDD" id="cd02440">
    <property type="entry name" value="AdoMet_MTases"/>
    <property type="match status" value="1"/>
</dbReference>
<keyword evidence="4 5" id="KW-0949">S-adenosyl-L-methionine</keyword>
<protein>
    <recommendedName>
        <fullName evidence="5">Ubiquinone biosynthesis O-methyltransferase, mitochondrial</fullName>
    </recommendedName>
    <alternativeName>
        <fullName evidence="5">3-demethylubiquinol 3-O-methyltransferase</fullName>
        <ecNumber evidence="5">2.1.1.64</ecNumber>
    </alternativeName>
    <alternativeName>
        <fullName evidence="5">3-demethylubiquinone 3-O-methyltransferase</fullName>
        <ecNumber evidence="5">2.1.1.-</ecNumber>
    </alternativeName>
    <alternativeName>
        <fullName evidence="5">Polyprenyldihydroxybenzoate methyltransferase</fullName>
        <ecNumber evidence="5">2.1.1.114</ecNumber>
    </alternativeName>
</protein>
<feature type="binding site" evidence="5">
    <location>
        <position position="186"/>
    </location>
    <ligand>
        <name>Mg(2+)</name>
        <dbReference type="ChEBI" id="CHEBI:18420"/>
    </ligand>
</feature>
<comment type="similarity">
    <text evidence="5">Belongs to the class I-like SAM-binding methyltransferase superfamily. UbiG/COQ3 family.</text>
</comment>
<comment type="function">
    <text evidence="5">O-methyltransferase required for two non-consecutive steps during ubiquinone biosynthesis. Catalyzes the 2 O-methylation of 3,4-dihydroxy-5-(all-trans-polyprenyl)benzoic acid into 4-hydroxy-3-methoxy-5-(all-trans-polyprenyl)benzoic acid. Also catalyzes the last step of ubiquinone biosynthesis by mediating methylation of 3-demethylubiquinone into ubiquinone. Also able to mediate the methylation of 3-demethylubiquinol into ubiquinol.</text>
</comment>
<evidence type="ECO:0000256" key="5">
    <source>
        <dbReference type="HAMAP-Rule" id="MF_03190"/>
    </source>
</evidence>
<comment type="catalytic activity">
    <reaction evidence="5">
        <text>a 3-demethylubiquinol + S-adenosyl-L-methionine = a ubiquinol + S-adenosyl-L-homocysteine + H(+)</text>
        <dbReference type="Rhea" id="RHEA:44380"/>
        <dbReference type="Rhea" id="RHEA-COMP:9566"/>
        <dbReference type="Rhea" id="RHEA-COMP:10914"/>
        <dbReference type="ChEBI" id="CHEBI:15378"/>
        <dbReference type="ChEBI" id="CHEBI:17976"/>
        <dbReference type="ChEBI" id="CHEBI:57856"/>
        <dbReference type="ChEBI" id="CHEBI:59789"/>
        <dbReference type="ChEBI" id="CHEBI:84422"/>
        <dbReference type="EC" id="2.1.1.64"/>
    </reaction>
</comment>
<evidence type="ECO:0000313" key="6">
    <source>
        <dbReference type="EMBL" id="KAK9903987.1"/>
    </source>
</evidence>
<dbReference type="SUPFAM" id="SSF53335">
    <property type="entry name" value="S-adenosyl-L-methionine-dependent methyltransferases"/>
    <property type="match status" value="1"/>
</dbReference>
<evidence type="ECO:0000256" key="4">
    <source>
        <dbReference type="ARBA" id="ARBA00022691"/>
    </source>
</evidence>
<comment type="pathway">
    <text evidence="5">Cofactor biosynthesis; ubiquinone biosynthesis.</text>
</comment>
<keyword evidence="2 5" id="KW-0808">Transferase</keyword>
<dbReference type="PANTHER" id="PTHR43464:SF19">
    <property type="entry name" value="UBIQUINONE BIOSYNTHESIS O-METHYLTRANSFERASE, MITOCHONDRIAL"/>
    <property type="match status" value="1"/>
</dbReference>
<gene>
    <name evidence="5" type="primary">COQ3</name>
    <name evidence="6" type="ORF">WJX75_001948</name>
</gene>
<comment type="caution">
    <text evidence="6">The sequence shown here is derived from an EMBL/GenBank/DDBJ whole genome shotgun (WGS) entry which is preliminary data.</text>
</comment>
<dbReference type="HAMAP" id="MF_00472">
    <property type="entry name" value="UbiG"/>
    <property type="match status" value="1"/>
</dbReference>
<feature type="binding site" evidence="5">
    <location>
        <position position="83"/>
    </location>
    <ligand>
        <name>S-adenosyl-L-methionine</name>
        <dbReference type="ChEBI" id="CHEBI:59789"/>
    </ligand>
</feature>
<feature type="binding site" evidence="5">
    <location>
        <position position="135"/>
    </location>
    <ligand>
        <name>S-adenosyl-L-methionine</name>
        <dbReference type="ChEBI" id="CHEBI:59789"/>
    </ligand>
</feature>
<evidence type="ECO:0000313" key="7">
    <source>
        <dbReference type="Proteomes" id="UP001491310"/>
    </source>
</evidence>
<comment type="cofactor">
    <cofactor evidence="5">
        <name>Mg(2+)</name>
        <dbReference type="ChEBI" id="CHEBI:18420"/>
    </cofactor>
</comment>
<sequence length="295" mass="31616">MASQCSPLHNQSASFLYNTRADGSQMSFSGSSGIHNRDANAEKGSALGSSINADEVLKFEEMAKDWWDPEGSSAPLHSMNPVRTKFTRDALCLCFGRDSSSAQPLHGLAILDVGCGGGLFSEALARLGASVTGIDASEAGILVAREHARADPVIHARTSYRNITAEQALDEGLQFDAVVASEVIEHVENVPEFCRSLAALTRDSGAVVVSTINRTAASYAVAIVGAEYLAQVVPRGTHDWSRFITPDELARLMEGVGLPQVSISGMFLNPVTSRWSLMNDTSVNYISYFKKKTVS</sequence>
<keyword evidence="5" id="KW-0479">Metal-binding</keyword>
<dbReference type="Proteomes" id="UP001491310">
    <property type="component" value="Unassembled WGS sequence"/>
</dbReference>
<evidence type="ECO:0000256" key="2">
    <source>
        <dbReference type="ARBA" id="ARBA00022679"/>
    </source>
</evidence>
<evidence type="ECO:0000256" key="3">
    <source>
        <dbReference type="ARBA" id="ARBA00022688"/>
    </source>
</evidence>
<feature type="binding site" evidence="5">
    <location>
        <position position="182"/>
    </location>
    <ligand>
        <name>Mg(2+)</name>
        <dbReference type="ChEBI" id="CHEBI:18420"/>
    </ligand>
</feature>
<dbReference type="Gene3D" id="3.40.50.150">
    <property type="entry name" value="Vaccinia Virus protein VP39"/>
    <property type="match status" value="1"/>
</dbReference>
<feature type="binding site" evidence="5">
    <location>
        <position position="185"/>
    </location>
    <ligand>
        <name>Mg(2+)</name>
        <dbReference type="ChEBI" id="CHEBI:18420"/>
    </ligand>
</feature>
<evidence type="ECO:0000256" key="1">
    <source>
        <dbReference type="ARBA" id="ARBA00022603"/>
    </source>
</evidence>
<keyword evidence="3 5" id="KW-0831">Ubiquinone biosynthesis</keyword>
<comment type="catalytic activity">
    <reaction evidence="5">
        <text>a 3,4-dihydroxy-5-(all-trans-polyprenyl)benzoate + S-adenosyl-L-methionine = a 4-hydroxy-3-methoxy-5-(all-trans-polyprenyl)benzoate + S-adenosyl-L-homocysteine + H(+)</text>
        <dbReference type="Rhea" id="RHEA:44452"/>
        <dbReference type="Rhea" id="RHEA-COMP:10930"/>
        <dbReference type="Rhea" id="RHEA-COMP:10931"/>
        <dbReference type="ChEBI" id="CHEBI:15378"/>
        <dbReference type="ChEBI" id="CHEBI:57856"/>
        <dbReference type="ChEBI" id="CHEBI:59789"/>
        <dbReference type="ChEBI" id="CHEBI:64694"/>
        <dbReference type="ChEBI" id="CHEBI:84443"/>
        <dbReference type="EC" id="2.1.1.114"/>
    </reaction>
</comment>
<dbReference type="EMBL" id="JALJOT010000013">
    <property type="protein sequence ID" value="KAK9903987.1"/>
    <property type="molecule type" value="Genomic_DNA"/>
</dbReference>
<keyword evidence="5" id="KW-0460">Magnesium</keyword>
<dbReference type="EC" id="2.1.1.114" evidence="5"/>
<dbReference type="EC" id="2.1.1.64" evidence="5"/>
<comment type="subcellular location">
    <subcellularLocation>
        <location evidence="5">Mitochondrion inner membrane</location>
        <topology evidence="5">Peripheral membrane protein</topology>
        <orientation evidence="5">Matrix side</orientation>
    </subcellularLocation>
</comment>
<dbReference type="InterPro" id="IPR010233">
    <property type="entry name" value="UbiG_MeTrfase"/>
</dbReference>
<name>A0ABR2YEM2_9CHLO</name>
<keyword evidence="1 5" id="KW-0489">Methyltransferase</keyword>
<keyword evidence="7" id="KW-1185">Reference proteome</keyword>
<organism evidence="6 7">
    <name type="scientific">Coccomyxa subellipsoidea</name>
    <dbReference type="NCBI Taxonomy" id="248742"/>
    <lineage>
        <taxon>Eukaryota</taxon>
        <taxon>Viridiplantae</taxon>
        <taxon>Chlorophyta</taxon>
        <taxon>core chlorophytes</taxon>
        <taxon>Trebouxiophyceae</taxon>
        <taxon>Trebouxiophyceae incertae sedis</taxon>
        <taxon>Coccomyxaceae</taxon>
        <taxon>Coccomyxa</taxon>
    </lineage>
</organism>
<dbReference type="NCBIfam" id="TIGR01983">
    <property type="entry name" value="UbiG"/>
    <property type="match status" value="1"/>
</dbReference>
<keyword evidence="5" id="KW-0496">Mitochondrion</keyword>
<accession>A0ABR2YEM2</accession>
<feature type="binding site" evidence="5">
    <location>
        <position position="114"/>
    </location>
    <ligand>
        <name>S-adenosyl-L-methionine</name>
        <dbReference type="ChEBI" id="CHEBI:59789"/>
    </ligand>
</feature>
<keyword evidence="5" id="KW-0999">Mitochondrion inner membrane</keyword>
<dbReference type="Pfam" id="PF13489">
    <property type="entry name" value="Methyltransf_23"/>
    <property type="match status" value="1"/>
</dbReference>
<proteinExistence type="inferred from homology"/>
<keyword evidence="5" id="KW-0472">Membrane</keyword>